<sequence>MYLATNPSETTVSTSLAKSNLFLFSDQPMTGAEILTAIEQGLKVRLPEWKGYWKGVEDTHGRLHILVFTHDGKILDTPDSHYLFRDDWEICP</sequence>
<organism evidence="1 2">
    <name type="scientific">Spirosoma oryzae</name>
    <dbReference type="NCBI Taxonomy" id="1469603"/>
    <lineage>
        <taxon>Bacteria</taxon>
        <taxon>Pseudomonadati</taxon>
        <taxon>Bacteroidota</taxon>
        <taxon>Cytophagia</taxon>
        <taxon>Cytophagales</taxon>
        <taxon>Cytophagaceae</taxon>
        <taxon>Spirosoma</taxon>
    </lineage>
</organism>
<dbReference type="Proteomes" id="UP000238375">
    <property type="component" value="Unassembled WGS sequence"/>
</dbReference>
<evidence type="ECO:0000313" key="2">
    <source>
        <dbReference type="Proteomes" id="UP000238375"/>
    </source>
</evidence>
<proteinExistence type="predicted"/>
<reference evidence="1 2" key="1">
    <citation type="submission" date="2018-03" db="EMBL/GenBank/DDBJ databases">
        <title>Genomic Encyclopedia of Archaeal and Bacterial Type Strains, Phase II (KMG-II): from individual species to whole genera.</title>
        <authorList>
            <person name="Goeker M."/>
        </authorList>
    </citation>
    <scope>NUCLEOTIDE SEQUENCE [LARGE SCALE GENOMIC DNA]</scope>
    <source>
        <strain evidence="1 2">DSM 28354</strain>
    </source>
</reference>
<accession>A0A2T0SYE1</accession>
<comment type="caution">
    <text evidence="1">The sequence shown here is derived from an EMBL/GenBank/DDBJ whole genome shotgun (WGS) entry which is preliminary data.</text>
</comment>
<gene>
    <name evidence="1" type="ORF">CLV58_109157</name>
</gene>
<dbReference type="OrthoDB" id="9806476at2"/>
<dbReference type="AlphaFoldDB" id="A0A2T0SYE1"/>
<protein>
    <submittedName>
        <fullName evidence="1">Uncharacterized protein</fullName>
    </submittedName>
</protein>
<dbReference type="EMBL" id="PVTE01000009">
    <property type="protein sequence ID" value="PRY38430.1"/>
    <property type="molecule type" value="Genomic_DNA"/>
</dbReference>
<name>A0A2T0SYE1_9BACT</name>
<evidence type="ECO:0000313" key="1">
    <source>
        <dbReference type="EMBL" id="PRY38430.1"/>
    </source>
</evidence>
<dbReference type="RefSeq" id="WP_106138161.1">
    <property type="nucleotide sequence ID" value="NZ_PVTE01000009.1"/>
</dbReference>
<keyword evidence="2" id="KW-1185">Reference proteome</keyword>